<sequence length="75" mass="8385">MGMVKTTLYLPESLKRDIERIARERGVSEADVIRESLAVSVSERRPRPRAGVVAITGQPPIDWNSRDHLQGFGDP</sequence>
<proteinExistence type="predicted"/>
<dbReference type="EMBL" id="JARXVQ010000001">
    <property type="protein sequence ID" value="MDH6181518.1"/>
    <property type="molecule type" value="Genomic_DNA"/>
</dbReference>
<comment type="caution">
    <text evidence="2">The sequence shown here is derived from an EMBL/GenBank/DDBJ whole genome shotgun (WGS) entry which is preliminary data.</text>
</comment>
<name>A0ABT6KND6_9MICO</name>
<dbReference type="Pfam" id="PF01402">
    <property type="entry name" value="RHH_1"/>
    <property type="match status" value="1"/>
</dbReference>
<accession>A0ABT6KND6</accession>
<evidence type="ECO:0000313" key="3">
    <source>
        <dbReference type="Proteomes" id="UP001160142"/>
    </source>
</evidence>
<organism evidence="2 3">
    <name type="scientific">Antiquaquibacter oligotrophicus</name>
    <dbReference type="NCBI Taxonomy" id="2880260"/>
    <lineage>
        <taxon>Bacteria</taxon>
        <taxon>Bacillati</taxon>
        <taxon>Actinomycetota</taxon>
        <taxon>Actinomycetes</taxon>
        <taxon>Micrococcales</taxon>
        <taxon>Microbacteriaceae</taxon>
        <taxon>Antiquaquibacter</taxon>
    </lineage>
</organism>
<dbReference type="InterPro" id="IPR010985">
    <property type="entry name" value="Ribbon_hlx_hlx"/>
</dbReference>
<dbReference type="Proteomes" id="UP001160142">
    <property type="component" value="Unassembled WGS sequence"/>
</dbReference>
<dbReference type="CDD" id="cd21631">
    <property type="entry name" value="RHH_CopG_NikR-like"/>
    <property type="match status" value="1"/>
</dbReference>
<feature type="domain" description="Ribbon-helix-helix protein CopG" evidence="1">
    <location>
        <begin position="5"/>
        <end position="37"/>
    </location>
</feature>
<evidence type="ECO:0000313" key="2">
    <source>
        <dbReference type="EMBL" id="MDH6181518.1"/>
    </source>
</evidence>
<gene>
    <name evidence="2" type="ORF">M2152_001700</name>
</gene>
<keyword evidence="3" id="KW-1185">Reference proteome</keyword>
<dbReference type="InterPro" id="IPR002145">
    <property type="entry name" value="CopG"/>
</dbReference>
<evidence type="ECO:0000259" key="1">
    <source>
        <dbReference type="Pfam" id="PF01402"/>
    </source>
</evidence>
<protein>
    <recommendedName>
        <fullName evidence="1">Ribbon-helix-helix protein CopG domain-containing protein</fullName>
    </recommendedName>
</protein>
<reference evidence="2 3" key="1">
    <citation type="submission" date="2023-04" db="EMBL/GenBank/DDBJ databases">
        <title>Genome Encyclopedia of Bacteria and Archaea VI: Functional Genomics of Type Strains.</title>
        <authorList>
            <person name="Whitman W."/>
        </authorList>
    </citation>
    <scope>NUCLEOTIDE SEQUENCE [LARGE SCALE GENOMIC DNA]</scope>
    <source>
        <strain evidence="2 3">SG_E_30_P1</strain>
    </source>
</reference>
<dbReference type="SUPFAM" id="SSF47598">
    <property type="entry name" value="Ribbon-helix-helix"/>
    <property type="match status" value="1"/>
</dbReference>